<evidence type="ECO:0000313" key="2">
    <source>
        <dbReference type="EMBL" id="KIR68560.1"/>
    </source>
</evidence>
<dbReference type="InterPro" id="IPR006708">
    <property type="entry name" value="Pex19"/>
</dbReference>
<evidence type="ECO:0000313" key="3">
    <source>
        <dbReference type="Proteomes" id="UP000053800"/>
    </source>
</evidence>
<feature type="compositionally biased region" description="Polar residues" evidence="1">
    <location>
        <begin position="36"/>
        <end position="48"/>
    </location>
</feature>
<dbReference type="PANTHER" id="PTHR12774:SF2">
    <property type="entry name" value="PEROXISOMAL BIOGENESIS FACTOR 19"/>
    <property type="match status" value="1"/>
</dbReference>
<reference evidence="2 3" key="1">
    <citation type="submission" date="2015-01" db="EMBL/GenBank/DDBJ databases">
        <title>The Genome Sequence of Cryptococcus gattii CA1873.</title>
        <authorList>
            <consortium name="The Broad Institute Genomics Platform"/>
            <person name="Cuomo C."/>
            <person name="Litvintseva A."/>
            <person name="Chen Y."/>
            <person name="Heitman J."/>
            <person name="Sun S."/>
            <person name="Springer D."/>
            <person name="Dromer F."/>
            <person name="Young S."/>
            <person name="Zeng Q."/>
            <person name="Gargeya S."/>
            <person name="Abouelleil A."/>
            <person name="Alvarado L."/>
            <person name="Chapman S.B."/>
            <person name="Gainer-Dewar J."/>
            <person name="Goldberg J."/>
            <person name="Griggs A."/>
            <person name="Gujja S."/>
            <person name="Hansen M."/>
            <person name="Howarth C."/>
            <person name="Imamovic A."/>
            <person name="Larimer J."/>
            <person name="Murphy C."/>
            <person name="Naylor J."/>
            <person name="Pearson M."/>
            <person name="Priest M."/>
            <person name="Roberts A."/>
            <person name="Saif S."/>
            <person name="Shea T."/>
            <person name="Sykes S."/>
            <person name="Wortman J."/>
            <person name="Nusbaum C."/>
            <person name="Birren B."/>
        </authorList>
    </citation>
    <scope>NUCLEOTIDE SEQUENCE [LARGE SCALE GENOMIC DNA]</scope>
    <source>
        <strain evidence="2 3">CA1873</strain>
    </source>
</reference>
<feature type="region of interest" description="Disordered" evidence="1">
    <location>
        <begin position="36"/>
        <end position="130"/>
    </location>
</feature>
<gene>
    <name evidence="2" type="ORF">I314_00981</name>
</gene>
<dbReference type="Proteomes" id="UP000053800">
    <property type="component" value="Unassembled WGS sequence"/>
</dbReference>
<name>A0ABR5BIA1_CRYGA</name>
<dbReference type="PANTHER" id="PTHR12774">
    <property type="entry name" value="PEROXISOMAL BIOGENESIS FACTOR 19"/>
    <property type="match status" value="1"/>
</dbReference>
<protein>
    <submittedName>
        <fullName evidence="2">Peroxin-19</fullName>
    </submittedName>
</protein>
<organism evidence="2 3">
    <name type="scientific">Cryptococcus bacillisporus CA1873</name>
    <dbReference type="NCBI Taxonomy" id="1296111"/>
    <lineage>
        <taxon>Eukaryota</taxon>
        <taxon>Fungi</taxon>
        <taxon>Dikarya</taxon>
        <taxon>Basidiomycota</taxon>
        <taxon>Agaricomycotina</taxon>
        <taxon>Tremellomycetes</taxon>
        <taxon>Tremellales</taxon>
        <taxon>Cryptococcaceae</taxon>
        <taxon>Cryptococcus</taxon>
        <taxon>Cryptococcus gattii species complex</taxon>
    </lineage>
</organism>
<feature type="compositionally biased region" description="Basic and acidic residues" evidence="1">
    <location>
        <begin position="151"/>
        <end position="163"/>
    </location>
</feature>
<sequence>MTTRTRTICPTLTVRSPYRCADGFADDTTTDVLESFQSSRPSASTLQREASLPSSTQPRPSTPPPEETDEDFEASLMQGMESLLRQLAGDYPPGVMPDIEGDGSPKPTDPRMAGSRSVEPSPLSGEAEEAAWQNAVNTLLSSEGLGALGMDESRSSRDKEKASSKPPPLNGTAPKLSYEDTLRKTLESLKSAGQNNGARSSAAKDGQNDIASLFASLGGDPDLLKEMNLGEEGGEEDFEGILEGMMAQLMTKEVLEEPMSELAVKYPPYLASPPPGTSAEDIAKYHQQYTLVTRIVETFKKPGYTDEKDGKDIARLVSEMQDLGGPPKEVMGDLPEGFDLGVLGNEDGCTIM</sequence>
<dbReference type="EMBL" id="KN848890">
    <property type="protein sequence ID" value="KIR68560.1"/>
    <property type="molecule type" value="Genomic_DNA"/>
</dbReference>
<keyword evidence="3" id="KW-1185">Reference proteome</keyword>
<dbReference type="Gene3D" id="1.20.120.900">
    <property type="entry name" value="Pex19, mPTS binding domain"/>
    <property type="match status" value="1"/>
</dbReference>
<feature type="region of interest" description="Disordered" evidence="1">
    <location>
        <begin position="143"/>
        <end position="177"/>
    </location>
</feature>
<accession>A0ABR5BIA1</accession>
<evidence type="ECO:0000256" key="1">
    <source>
        <dbReference type="SAM" id="MobiDB-lite"/>
    </source>
</evidence>
<proteinExistence type="predicted"/>
<dbReference type="Pfam" id="PF04614">
    <property type="entry name" value="Pex19"/>
    <property type="match status" value="1"/>
</dbReference>
<dbReference type="InterPro" id="IPR038322">
    <property type="entry name" value="Pex19_C_sf"/>
</dbReference>